<comment type="pathway">
    <text evidence="3 11">Cofactor biosynthesis; thiamine diphosphate biosynthesis; 4-methyl-5-(2-phosphoethyl)-thiazole from 5-(2-hydroxyethyl)-4-methylthiazole: step 1/1.</text>
</comment>
<comment type="function">
    <text evidence="11">Catalyzes the phosphorylation of the hydroxyl group of 4-methyl-5-beta-hydroxyethylthiazole (THZ).</text>
</comment>
<feature type="binding site" evidence="11">
    <location>
        <position position="41"/>
    </location>
    <ligand>
        <name>substrate</name>
    </ligand>
</feature>
<dbReference type="HAMAP" id="MF_00228">
    <property type="entry name" value="Thz_kinase"/>
    <property type="match status" value="1"/>
</dbReference>
<dbReference type="NCBIfam" id="NF006830">
    <property type="entry name" value="PRK09355.1"/>
    <property type="match status" value="1"/>
</dbReference>
<keyword evidence="7 11" id="KW-0418">Kinase</keyword>
<gene>
    <name evidence="11" type="primary">thiM</name>
    <name evidence="12" type="ORF">SAMN02745158_02270</name>
</gene>
<dbReference type="Gene3D" id="3.40.1190.20">
    <property type="match status" value="1"/>
</dbReference>
<dbReference type="GO" id="GO:0005524">
    <property type="term" value="F:ATP binding"/>
    <property type="evidence" value="ECO:0007669"/>
    <property type="project" value="UniProtKB-UniRule"/>
</dbReference>
<feature type="binding site" evidence="11">
    <location>
        <position position="197"/>
    </location>
    <ligand>
        <name>substrate</name>
    </ligand>
</feature>
<keyword evidence="9 11" id="KW-0460">Magnesium</keyword>
<evidence type="ECO:0000313" key="13">
    <source>
        <dbReference type="Proteomes" id="UP000184245"/>
    </source>
</evidence>
<evidence type="ECO:0000256" key="6">
    <source>
        <dbReference type="ARBA" id="ARBA00022741"/>
    </source>
</evidence>
<dbReference type="GO" id="GO:0009228">
    <property type="term" value="P:thiamine biosynthetic process"/>
    <property type="evidence" value="ECO:0007669"/>
    <property type="project" value="UniProtKB-KW"/>
</dbReference>
<dbReference type="AlphaFoldDB" id="A0A1M4Y9M0"/>
<dbReference type="STRING" id="1122155.SAMN02745158_02270"/>
<evidence type="ECO:0000256" key="1">
    <source>
        <dbReference type="ARBA" id="ARBA00001771"/>
    </source>
</evidence>
<evidence type="ECO:0000256" key="9">
    <source>
        <dbReference type="ARBA" id="ARBA00022842"/>
    </source>
</evidence>
<dbReference type="GO" id="GO:0004417">
    <property type="term" value="F:hydroxyethylthiazole kinase activity"/>
    <property type="evidence" value="ECO:0007669"/>
    <property type="project" value="UniProtKB-UniRule"/>
</dbReference>
<evidence type="ECO:0000256" key="7">
    <source>
        <dbReference type="ARBA" id="ARBA00022777"/>
    </source>
</evidence>
<dbReference type="CDD" id="cd01170">
    <property type="entry name" value="THZ_kinase"/>
    <property type="match status" value="1"/>
</dbReference>
<keyword evidence="4 11" id="KW-0808">Transferase</keyword>
<evidence type="ECO:0000256" key="8">
    <source>
        <dbReference type="ARBA" id="ARBA00022840"/>
    </source>
</evidence>
<evidence type="ECO:0000256" key="2">
    <source>
        <dbReference type="ARBA" id="ARBA00001946"/>
    </source>
</evidence>
<dbReference type="OrthoDB" id="9778146at2"/>
<keyword evidence="13" id="KW-1185">Reference proteome</keyword>
<name>A0A1M4Y9M0_9CLOT</name>
<dbReference type="RefSeq" id="WP_072851785.1">
    <property type="nucleotide sequence ID" value="NZ_FQVI01000011.1"/>
</dbReference>
<feature type="binding site" evidence="11">
    <location>
        <position position="170"/>
    </location>
    <ligand>
        <name>ATP</name>
        <dbReference type="ChEBI" id="CHEBI:30616"/>
    </ligand>
</feature>
<evidence type="ECO:0000256" key="10">
    <source>
        <dbReference type="ARBA" id="ARBA00022977"/>
    </source>
</evidence>
<accession>A0A1M4Y9M0</accession>
<evidence type="ECO:0000256" key="3">
    <source>
        <dbReference type="ARBA" id="ARBA00004868"/>
    </source>
</evidence>
<dbReference type="SUPFAM" id="SSF53613">
    <property type="entry name" value="Ribokinase-like"/>
    <property type="match status" value="1"/>
</dbReference>
<dbReference type="GO" id="GO:0000287">
    <property type="term" value="F:magnesium ion binding"/>
    <property type="evidence" value="ECO:0007669"/>
    <property type="project" value="UniProtKB-UniRule"/>
</dbReference>
<evidence type="ECO:0000256" key="4">
    <source>
        <dbReference type="ARBA" id="ARBA00022679"/>
    </source>
</evidence>
<keyword evidence="10 11" id="KW-0784">Thiamine biosynthesis</keyword>
<comment type="catalytic activity">
    <reaction evidence="1 11">
        <text>5-(2-hydroxyethyl)-4-methylthiazole + ATP = 4-methyl-5-(2-phosphooxyethyl)-thiazole + ADP + H(+)</text>
        <dbReference type="Rhea" id="RHEA:24212"/>
        <dbReference type="ChEBI" id="CHEBI:15378"/>
        <dbReference type="ChEBI" id="CHEBI:17957"/>
        <dbReference type="ChEBI" id="CHEBI:30616"/>
        <dbReference type="ChEBI" id="CHEBI:58296"/>
        <dbReference type="ChEBI" id="CHEBI:456216"/>
        <dbReference type="EC" id="2.7.1.50"/>
    </reaction>
</comment>
<dbReference type="Proteomes" id="UP000184245">
    <property type="component" value="Unassembled WGS sequence"/>
</dbReference>
<dbReference type="GO" id="GO:0009229">
    <property type="term" value="P:thiamine diphosphate biosynthetic process"/>
    <property type="evidence" value="ECO:0007669"/>
    <property type="project" value="UniProtKB-UniRule"/>
</dbReference>
<dbReference type="PRINTS" id="PR01099">
    <property type="entry name" value="HYETHTZKNASE"/>
</dbReference>
<dbReference type="EC" id="2.7.1.50" evidence="11"/>
<dbReference type="PIRSF" id="PIRSF000513">
    <property type="entry name" value="Thz_kinase"/>
    <property type="match status" value="1"/>
</dbReference>
<evidence type="ECO:0000256" key="5">
    <source>
        <dbReference type="ARBA" id="ARBA00022723"/>
    </source>
</evidence>
<evidence type="ECO:0000256" key="11">
    <source>
        <dbReference type="HAMAP-Rule" id="MF_00228"/>
    </source>
</evidence>
<keyword evidence="8 11" id="KW-0067">ATP-binding</keyword>
<dbReference type="UniPathway" id="UPA00060">
    <property type="reaction ID" value="UER00139"/>
</dbReference>
<organism evidence="12 13">
    <name type="scientific">Lactonifactor longoviformis DSM 17459</name>
    <dbReference type="NCBI Taxonomy" id="1122155"/>
    <lineage>
        <taxon>Bacteria</taxon>
        <taxon>Bacillati</taxon>
        <taxon>Bacillota</taxon>
        <taxon>Clostridia</taxon>
        <taxon>Eubacteriales</taxon>
        <taxon>Clostridiaceae</taxon>
        <taxon>Lactonifactor</taxon>
    </lineage>
</organism>
<dbReference type="EMBL" id="FQVI01000011">
    <property type="protein sequence ID" value="SHF02380.1"/>
    <property type="molecule type" value="Genomic_DNA"/>
</dbReference>
<keyword evidence="6 11" id="KW-0547">Nucleotide-binding</keyword>
<feature type="binding site" evidence="11">
    <location>
        <position position="117"/>
    </location>
    <ligand>
        <name>ATP</name>
        <dbReference type="ChEBI" id="CHEBI:30616"/>
    </ligand>
</feature>
<evidence type="ECO:0000313" key="12">
    <source>
        <dbReference type="EMBL" id="SHF02380.1"/>
    </source>
</evidence>
<dbReference type="InterPro" id="IPR029056">
    <property type="entry name" value="Ribokinase-like"/>
</dbReference>
<sequence length="274" mass="28556">MLGEMLENVRKKSPLIQNITNYVTANDCANITLACGASPTMSDGEEEAVEMATLCDGLNINMGTLHPRSIKAMLLAGKQSNVCGHPVVLDPVGAGASSYRMETAAALLSEIQFAAIRGNISEIKTLANGKGSSKGVDADAADAITEDTLPDMIAFAKEYAGITGAVIAVSGAIDIVSDSKKAYVIRNGHSVMAQITGCGCMLSSLTAAYLAANPEHHLEAAAAASIAMGLCGQLAYDKMAAQQAGNSSCRNYLIDAVYHLTGEQLERGANYELY</sequence>
<reference evidence="12 13" key="1">
    <citation type="submission" date="2016-11" db="EMBL/GenBank/DDBJ databases">
        <authorList>
            <person name="Jaros S."/>
            <person name="Januszkiewicz K."/>
            <person name="Wedrychowicz H."/>
        </authorList>
    </citation>
    <scope>NUCLEOTIDE SEQUENCE [LARGE SCALE GENOMIC DNA]</scope>
    <source>
        <strain evidence="12 13">DSM 17459</strain>
    </source>
</reference>
<dbReference type="InterPro" id="IPR000417">
    <property type="entry name" value="Hyethyz_kinase"/>
</dbReference>
<keyword evidence="5 11" id="KW-0479">Metal-binding</keyword>
<protein>
    <recommendedName>
        <fullName evidence="11">Hydroxyethylthiazole kinase</fullName>
        <ecNumber evidence="11">2.7.1.50</ecNumber>
    </recommendedName>
    <alternativeName>
        <fullName evidence="11">4-methyl-5-beta-hydroxyethylthiazole kinase</fullName>
        <shortName evidence="11">TH kinase</shortName>
        <shortName evidence="11">Thz kinase</shortName>
    </alternativeName>
</protein>
<comment type="cofactor">
    <cofactor evidence="2 11">
        <name>Mg(2+)</name>
        <dbReference type="ChEBI" id="CHEBI:18420"/>
    </cofactor>
</comment>
<dbReference type="Pfam" id="PF02110">
    <property type="entry name" value="HK"/>
    <property type="match status" value="1"/>
</dbReference>
<comment type="similarity">
    <text evidence="11">Belongs to the Thz kinase family.</text>
</comment>
<proteinExistence type="inferred from homology"/>